<dbReference type="RefSeq" id="WP_377162513.1">
    <property type="nucleotide sequence ID" value="NZ_JBHSMQ010000001.1"/>
</dbReference>
<name>A0ABW0KL56_9BACT</name>
<feature type="transmembrane region" description="Helical" evidence="1">
    <location>
        <begin position="70"/>
        <end position="87"/>
    </location>
</feature>
<keyword evidence="1" id="KW-0472">Membrane</keyword>
<organism evidence="2 3">
    <name type="scientific">Prosthecobacter fluviatilis</name>
    <dbReference type="NCBI Taxonomy" id="445931"/>
    <lineage>
        <taxon>Bacteria</taxon>
        <taxon>Pseudomonadati</taxon>
        <taxon>Verrucomicrobiota</taxon>
        <taxon>Verrucomicrobiia</taxon>
        <taxon>Verrucomicrobiales</taxon>
        <taxon>Verrucomicrobiaceae</taxon>
        <taxon>Prosthecobacter</taxon>
    </lineage>
</organism>
<sequence>MKLPFQRFLIPLLLLVTGGISLLLPLPGGWSAGWRGECINRLHAPLMGICCLALERLFRNSSTGSWGSMFRASLSSVFLAAIAEIIQPWFHRTGDFGDFMWGVTGIAAASLWIGGSIIRLPLWRTIMRAVAVVLLMYSPLSWFTRVLMAKHAADRLFPELMDLQTGNGGFFWSLDSASTSERNAQDASMLLTRTRQKPASAHLDACNRDWSSFDRLEIDATLQASDKVELGLRLDLKSKTGPRLRAGGWIAPGRQQIQIEWPQSTGCTDVHQLVLFLAAGEPEASLLIHRLRLIPRKAPSSR</sequence>
<evidence type="ECO:0000256" key="1">
    <source>
        <dbReference type="SAM" id="Phobius"/>
    </source>
</evidence>
<feature type="transmembrane region" description="Helical" evidence="1">
    <location>
        <begin position="125"/>
        <end position="143"/>
    </location>
</feature>
<reference evidence="3" key="1">
    <citation type="journal article" date="2019" name="Int. J. Syst. Evol. Microbiol.">
        <title>The Global Catalogue of Microorganisms (GCM) 10K type strain sequencing project: providing services to taxonomists for standard genome sequencing and annotation.</title>
        <authorList>
            <consortium name="The Broad Institute Genomics Platform"/>
            <consortium name="The Broad Institute Genome Sequencing Center for Infectious Disease"/>
            <person name="Wu L."/>
            <person name="Ma J."/>
        </authorList>
    </citation>
    <scope>NUCLEOTIDE SEQUENCE [LARGE SCALE GENOMIC DNA]</scope>
    <source>
        <strain evidence="3">CGMCC 4.1469</strain>
    </source>
</reference>
<comment type="caution">
    <text evidence="2">The sequence shown here is derived from an EMBL/GenBank/DDBJ whole genome shotgun (WGS) entry which is preliminary data.</text>
</comment>
<keyword evidence="3" id="KW-1185">Reference proteome</keyword>
<evidence type="ECO:0000313" key="2">
    <source>
        <dbReference type="EMBL" id="MFC5453437.1"/>
    </source>
</evidence>
<dbReference type="Proteomes" id="UP001596052">
    <property type="component" value="Unassembled WGS sequence"/>
</dbReference>
<evidence type="ECO:0008006" key="4">
    <source>
        <dbReference type="Google" id="ProtNLM"/>
    </source>
</evidence>
<evidence type="ECO:0000313" key="3">
    <source>
        <dbReference type="Proteomes" id="UP001596052"/>
    </source>
</evidence>
<accession>A0ABW0KL56</accession>
<gene>
    <name evidence="2" type="ORF">ACFQDI_01110</name>
</gene>
<keyword evidence="1" id="KW-0812">Transmembrane</keyword>
<dbReference type="EMBL" id="JBHSMQ010000001">
    <property type="protein sequence ID" value="MFC5453437.1"/>
    <property type="molecule type" value="Genomic_DNA"/>
</dbReference>
<protein>
    <recommendedName>
        <fullName evidence="4">VanZ like family protein</fullName>
    </recommendedName>
</protein>
<proteinExistence type="predicted"/>
<feature type="transmembrane region" description="Helical" evidence="1">
    <location>
        <begin position="99"/>
        <end position="118"/>
    </location>
</feature>
<keyword evidence="1" id="KW-1133">Transmembrane helix</keyword>